<evidence type="ECO:0000313" key="2">
    <source>
        <dbReference type="Proteomes" id="UP001066276"/>
    </source>
</evidence>
<dbReference type="Proteomes" id="UP001066276">
    <property type="component" value="Chromosome 11"/>
</dbReference>
<gene>
    <name evidence="1" type="ORF">NDU88_004777</name>
</gene>
<organism evidence="1 2">
    <name type="scientific">Pleurodeles waltl</name>
    <name type="common">Iberian ribbed newt</name>
    <dbReference type="NCBI Taxonomy" id="8319"/>
    <lineage>
        <taxon>Eukaryota</taxon>
        <taxon>Metazoa</taxon>
        <taxon>Chordata</taxon>
        <taxon>Craniata</taxon>
        <taxon>Vertebrata</taxon>
        <taxon>Euteleostomi</taxon>
        <taxon>Amphibia</taxon>
        <taxon>Batrachia</taxon>
        <taxon>Caudata</taxon>
        <taxon>Salamandroidea</taxon>
        <taxon>Salamandridae</taxon>
        <taxon>Pleurodelinae</taxon>
        <taxon>Pleurodeles</taxon>
    </lineage>
</organism>
<dbReference type="EMBL" id="JANPWB010000015">
    <property type="protein sequence ID" value="KAJ1091660.1"/>
    <property type="molecule type" value="Genomic_DNA"/>
</dbReference>
<sequence length="126" mass="13814">MLAGKSSGKPARQLLFSEAISQQRTMTALQVSTDSGSAEAPASLCQNNTMERLLQEITSVGCWLEGMDSKISDLAVESKSIQTDIAGFQDKVTEIDHLLVNVEGRLNTTPDRDQKLLYLRNKLTDV</sequence>
<protein>
    <submittedName>
        <fullName evidence="1">Uncharacterized protein</fullName>
    </submittedName>
</protein>
<evidence type="ECO:0000313" key="1">
    <source>
        <dbReference type="EMBL" id="KAJ1091660.1"/>
    </source>
</evidence>
<keyword evidence="2" id="KW-1185">Reference proteome</keyword>
<name>A0AAV7LMC7_PLEWA</name>
<accession>A0AAV7LMC7</accession>
<comment type="caution">
    <text evidence="1">The sequence shown here is derived from an EMBL/GenBank/DDBJ whole genome shotgun (WGS) entry which is preliminary data.</text>
</comment>
<proteinExistence type="predicted"/>
<dbReference type="AlphaFoldDB" id="A0AAV7LMC7"/>
<reference evidence="1" key="1">
    <citation type="journal article" date="2022" name="bioRxiv">
        <title>Sequencing and chromosome-scale assembly of the giantPleurodeles waltlgenome.</title>
        <authorList>
            <person name="Brown T."/>
            <person name="Elewa A."/>
            <person name="Iarovenko S."/>
            <person name="Subramanian E."/>
            <person name="Araus A.J."/>
            <person name="Petzold A."/>
            <person name="Susuki M."/>
            <person name="Suzuki K.-i.T."/>
            <person name="Hayashi T."/>
            <person name="Toyoda A."/>
            <person name="Oliveira C."/>
            <person name="Osipova E."/>
            <person name="Leigh N.D."/>
            <person name="Simon A."/>
            <person name="Yun M.H."/>
        </authorList>
    </citation>
    <scope>NUCLEOTIDE SEQUENCE</scope>
    <source>
        <strain evidence="1">20211129_DDA</strain>
        <tissue evidence="1">Liver</tissue>
    </source>
</reference>